<keyword evidence="3 11" id="KW-0808">Transferase</keyword>
<dbReference type="InterPro" id="IPR014721">
    <property type="entry name" value="Ribsml_uS5_D2-typ_fold_subgr"/>
</dbReference>
<evidence type="ECO:0000256" key="9">
    <source>
        <dbReference type="ARBA" id="ARBA00023144"/>
    </source>
</evidence>
<dbReference type="NCBIfam" id="TIGR00131">
    <property type="entry name" value="gal_kin"/>
    <property type="match status" value="1"/>
</dbReference>
<feature type="domain" description="GHMP kinase N-terminal" evidence="13">
    <location>
        <begin position="112"/>
        <end position="199"/>
    </location>
</feature>
<organism evidence="16 17">
    <name type="scientific">Thorsellia kenyensis</name>
    <dbReference type="NCBI Taxonomy" id="1549888"/>
    <lineage>
        <taxon>Bacteria</taxon>
        <taxon>Pseudomonadati</taxon>
        <taxon>Pseudomonadota</taxon>
        <taxon>Gammaproteobacteria</taxon>
        <taxon>Enterobacterales</taxon>
        <taxon>Thorselliaceae</taxon>
        <taxon>Thorsellia</taxon>
    </lineage>
</organism>
<dbReference type="Gene3D" id="3.30.230.10">
    <property type="match status" value="1"/>
</dbReference>
<feature type="domain" description="GHMP kinase C-terminal" evidence="14">
    <location>
        <begin position="299"/>
        <end position="378"/>
    </location>
</feature>
<dbReference type="InterPro" id="IPR006206">
    <property type="entry name" value="Mevalonate/galactokinase"/>
</dbReference>
<dbReference type="HAMAP" id="MF_00246">
    <property type="entry name" value="Galactokinase"/>
    <property type="match status" value="1"/>
</dbReference>
<comment type="subcellular location">
    <subcellularLocation>
        <location evidence="11">Cytoplasm</location>
    </subcellularLocation>
</comment>
<dbReference type="InterPro" id="IPR020568">
    <property type="entry name" value="Ribosomal_Su5_D2-typ_SF"/>
</dbReference>
<keyword evidence="9 11" id="KW-0299">Galactose metabolism</keyword>
<keyword evidence="17" id="KW-1185">Reference proteome</keyword>
<comment type="pathway">
    <text evidence="11">Carbohydrate metabolism; galactose metabolism.</text>
</comment>
<evidence type="ECO:0000256" key="12">
    <source>
        <dbReference type="NCBIfam" id="TIGR00131"/>
    </source>
</evidence>
<dbReference type="EMBL" id="JBHLXE010000111">
    <property type="protein sequence ID" value="MFC0180973.1"/>
    <property type="molecule type" value="Genomic_DNA"/>
</dbReference>
<dbReference type="Pfam" id="PF08544">
    <property type="entry name" value="GHMP_kinases_C"/>
    <property type="match status" value="1"/>
</dbReference>
<dbReference type="InterPro" id="IPR019539">
    <property type="entry name" value="GalKase_N"/>
</dbReference>
<dbReference type="Proteomes" id="UP001589758">
    <property type="component" value="Unassembled WGS sequence"/>
</dbReference>
<dbReference type="PIRSF" id="PIRSF000530">
    <property type="entry name" value="Galactokinase"/>
    <property type="match status" value="1"/>
</dbReference>
<proteinExistence type="inferred from homology"/>
<dbReference type="InterPro" id="IPR036554">
    <property type="entry name" value="GHMP_kinase_C_sf"/>
</dbReference>
<dbReference type="PANTHER" id="PTHR10457">
    <property type="entry name" value="MEVALONATE KINASE/GALACTOKINASE"/>
    <property type="match status" value="1"/>
</dbReference>
<keyword evidence="10 11" id="KW-0119">Carbohydrate metabolism</keyword>
<feature type="binding site" evidence="11">
    <location>
        <begin position="142"/>
        <end position="148"/>
    </location>
    <ligand>
        <name>ATP</name>
        <dbReference type="ChEBI" id="CHEBI:30616"/>
    </ligand>
</feature>
<dbReference type="Gene3D" id="3.30.70.890">
    <property type="entry name" value="GHMP kinase, C-terminal domain"/>
    <property type="match status" value="1"/>
</dbReference>
<dbReference type="PRINTS" id="PR00959">
    <property type="entry name" value="MEVGALKINASE"/>
</dbReference>
<dbReference type="InterPro" id="IPR006204">
    <property type="entry name" value="GHMP_kinase_N_dom"/>
</dbReference>
<dbReference type="InterPro" id="IPR019741">
    <property type="entry name" value="Galactokinase_CS"/>
</dbReference>
<feature type="binding site" evidence="11">
    <location>
        <position position="148"/>
    </location>
    <ligand>
        <name>Mg(2+)</name>
        <dbReference type="ChEBI" id="CHEBI:18420"/>
    </ligand>
</feature>
<feature type="site" description="Transition state stabilizer" evidence="11">
    <location>
        <position position="44"/>
    </location>
</feature>
<accession>A0ABV6CIE4</accession>
<evidence type="ECO:0000256" key="3">
    <source>
        <dbReference type="ARBA" id="ARBA00022679"/>
    </source>
</evidence>
<evidence type="ECO:0000256" key="1">
    <source>
        <dbReference type="ARBA" id="ARBA00006566"/>
    </source>
</evidence>
<evidence type="ECO:0000256" key="10">
    <source>
        <dbReference type="ARBA" id="ARBA00023277"/>
    </source>
</evidence>
<dbReference type="PROSITE" id="PS00627">
    <property type="entry name" value="GHMP_KINASES_ATP"/>
    <property type="match status" value="1"/>
</dbReference>
<dbReference type="SUPFAM" id="SSF55060">
    <property type="entry name" value="GHMP Kinase, C-terminal domain"/>
    <property type="match status" value="1"/>
</dbReference>
<dbReference type="RefSeq" id="WP_385878292.1">
    <property type="nucleotide sequence ID" value="NZ_JBHLXE010000111.1"/>
</dbReference>
<comment type="catalytic activity">
    <reaction evidence="11">
        <text>alpha-D-galactose + ATP = alpha-D-galactose 1-phosphate + ADP + H(+)</text>
        <dbReference type="Rhea" id="RHEA:13553"/>
        <dbReference type="ChEBI" id="CHEBI:15378"/>
        <dbReference type="ChEBI" id="CHEBI:28061"/>
        <dbReference type="ChEBI" id="CHEBI:30616"/>
        <dbReference type="ChEBI" id="CHEBI:58336"/>
        <dbReference type="ChEBI" id="CHEBI:456216"/>
        <dbReference type="EC" id="2.7.1.6"/>
    </reaction>
</comment>
<dbReference type="Pfam" id="PF00288">
    <property type="entry name" value="GHMP_kinases_N"/>
    <property type="match status" value="1"/>
</dbReference>
<feature type="binding site" evidence="11">
    <location>
        <position position="241"/>
    </location>
    <ligand>
        <name>substrate</name>
    </ligand>
</feature>
<dbReference type="InterPro" id="IPR000705">
    <property type="entry name" value="Galactokinase"/>
</dbReference>
<comment type="similarity">
    <text evidence="1 11">Belongs to the GHMP kinase family. GalK subfamily.</text>
</comment>
<gene>
    <name evidence="11 16" type="primary">galK</name>
    <name evidence="16" type="ORF">ACFFIT_12910</name>
</gene>
<keyword evidence="8 11" id="KW-0460">Magnesium</keyword>
<dbReference type="GO" id="GO:0004335">
    <property type="term" value="F:galactokinase activity"/>
    <property type="evidence" value="ECO:0007669"/>
    <property type="project" value="UniProtKB-EC"/>
</dbReference>
<feature type="domain" description="Galactokinase N-terminal" evidence="15">
    <location>
        <begin position="26"/>
        <end position="73"/>
    </location>
</feature>
<evidence type="ECO:0000256" key="5">
    <source>
        <dbReference type="ARBA" id="ARBA00022741"/>
    </source>
</evidence>
<feature type="binding site" evidence="11">
    <location>
        <position position="180"/>
    </location>
    <ligand>
        <name>Mg(2+)</name>
        <dbReference type="ChEBI" id="CHEBI:18420"/>
    </ligand>
</feature>
<protein>
    <recommendedName>
        <fullName evidence="11 12">Galactokinase</fullName>
        <ecNumber evidence="11 12">2.7.1.6</ecNumber>
    </recommendedName>
    <alternativeName>
        <fullName evidence="11">Galactose kinase</fullName>
    </alternativeName>
</protein>
<evidence type="ECO:0000256" key="8">
    <source>
        <dbReference type="ARBA" id="ARBA00022842"/>
    </source>
</evidence>
<dbReference type="PANTHER" id="PTHR10457:SF7">
    <property type="entry name" value="GALACTOKINASE-RELATED"/>
    <property type="match status" value="1"/>
</dbReference>
<evidence type="ECO:0000259" key="13">
    <source>
        <dbReference type="Pfam" id="PF00288"/>
    </source>
</evidence>
<evidence type="ECO:0000259" key="15">
    <source>
        <dbReference type="Pfam" id="PF10509"/>
    </source>
</evidence>
<dbReference type="PROSITE" id="PS00106">
    <property type="entry name" value="GALACTOKINASE"/>
    <property type="match status" value="1"/>
</dbReference>
<evidence type="ECO:0000256" key="4">
    <source>
        <dbReference type="ARBA" id="ARBA00022723"/>
    </source>
</evidence>
<keyword evidence="5 11" id="KW-0547">Nucleotide-binding</keyword>
<evidence type="ECO:0000256" key="7">
    <source>
        <dbReference type="ARBA" id="ARBA00022840"/>
    </source>
</evidence>
<dbReference type="InterPro" id="IPR022963">
    <property type="entry name" value="Galactokinase_bac"/>
</dbReference>
<comment type="caution">
    <text evidence="16">The sequence shown here is derived from an EMBL/GenBank/DDBJ whole genome shotgun (WGS) entry which is preliminary data.</text>
</comment>
<evidence type="ECO:0000313" key="16">
    <source>
        <dbReference type="EMBL" id="MFC0180973.1"/>
    </source>
</evidence>
<name>A0ABV6CIE4_9GAMM</name>
<dbReference type="Pfam" id="PF10509">
    <property type="entry name" value="GalKase_gal_bdg"/>
    <property type="match status" value="1"/>
</dbReference>
<keyword evidence="4 11" id="KW-0479">Metal-binding</keyword>
<dbReference type="PRINTS" id="PR00473">
    <property type="entry name" value="GALCTOKINASE"/>
</dbReference>
<keyword evidence="6 11" id="KW-0418">Kinase</keyword>
<evidence type="ECO:0000259" key="14">
    <source>
        <dbReference type="Pfam" id="PF08544"/>
    </source>
</evidence>
<dbReference type="NCBIfam" id="NF003472">
    <property type="entry name" value="PRK05101.1"/>
    <property type="match status" value="1"/>
</dbReference>
<evidence type="ECO:0000256" key="6">
    <source>
        <dbReference type="ARBA" id="ARBA00022777"/>
    </source>
</evidence>
<evidence type="ECO:0000256" key="2">
    <source>
        <dbReference type="ARBA" id="ARBA00022490"/>
    </source>
</evidence>
<feature type="active site" description="Proton acceptor" evidence="11">
    <location>
        <position position="192"/>
    </location>
</feature>
<evidence type="ECO:0000256" key="11">
    <source>
        <dbReference type="HAMAP-Rule" id="MF_00246"/>
    </source>
</evidence>
<evidence type="ECO:0000313" key="17">
    <source>
        <dbReference type="Proteomes" id="UP001589758"/>
    </source>
</evidence>
<sequence length="404" mass="44119">MSTTENLTNTAYNGVDKSLISKVNLAFSELFKMPAQHFVQSPGRVNLIGEHTDYNEGFVLPCAINYHTLVAVSLRDDSQVHVVALDYNNQKDIIELDKPLSFNSSPEMMWSNYIRGVLAEIIKSHPSIKGMNIVVSGNVPQGAGLSSSASLEIAIAQTVNQLNALNLSEKELAIIGQAAENNFVGCNCGIMDQMVVAAGELNHAMLLDCRSLAIEAIALPKNLNILIINSNKKRGLVDSEYNLRRQSCEQVAKTLGVSSLRDINIDRLMHSKDKLDTISFKRALHVITENQRTLDATIALKTHDLATLSNLMQASHQSMKEDFEITVPEIDLIVSLCHEVIQDQGGVRMTGGGFGGCVVALIPQELIKPVIETVEKNYQKETGLIASFYLCQSASGAGLLDIRV</sequence>
<dbReference type="InterPro" id="IPR006203">
    <property type="entry name" value="GHMP_knse_ATP-bd_CS"/>
</dbReference>
<comment type="function">
    <text evidence="11">Catalyzes the transfer of the gamma-phosphate of ATP to D-galactose to form alpha-D-galactose-1-phosphate (Gal-1-P).</text>
</comment>
<comment type="caution">
    <text evidence="11">Lacks conserved residue(s) required for the propagation of feature annotation.</text>
</comment>
<dbReference type="EC" id="2.7.1.6" evidence="11 12"/>
<dbReference type="InterPro" id="IPR013750">
    <property type="entry name" value="GHMP_kinase_C_dom"/>
</dbReference>
<keyword evidence="7 11" id="KW-0067">ATP-binding</keyword>
<reference evidence="16 17" key="1">
    <citation type="submission" date="2024-09" db="EMBL/GenBank/DDBJ databases">
        <authorList>
            <person name="Sun Q."/>
            <person name="Mori K."/>
        </authorList>
    </citation>
    <scope>NUCLEOTIDE SEQUENCE [LARGE SCALE GENOMIC DNA]</scope>
    <source>
        <strain evidence="16 17">CCM 8545</strain>
    </source>
</reference>
<keyword evidence="2 11" id="KW-0963">Cytoplasm</keyword>
<dbReference type="SUPFAM" id="SSF54211">
    <property type="entry name" value="Ribosomal protein S5 domain 2-like"/>
    <property type="match status" value="1"/>
</dbReference>
<feature type="binding site" evidence="11">
    <location>
        <begin position="50"/>
        <end position="53"/>
    </location>
    <ligand>
        <name>substrate</name>
    </ligand>
</feature>